<dbReference type="Proteomes" id="UP000029117">
    <property type="component" value="Unassembled WGS sequence"/>
</dbReference>
<dbReference type="GO" id="GO:0005524">
    <property type="term" value="F:ATP binding"/>
    <property type="evidence" value="ECO:0007669"/>
    <property type="project" value="InterPro"/>
</dbReference>
<dbReference type="InterPro" id="IPR052934">
    <property type="entry name" value="Methyl-DNA_Rec/Restrict_Enz"/>
</dbReference>
<dbReference type="PANTHER" id="PTHR37291">
    <property type="entry name" value="5-METHYLCYTOSINE-SPECIFIC RESTRICTION ENZYME B"/>
    <property type="match status" value="1"/>
</dbReference>
<dbReference type="AlphaFoldDB" id="A0AAW3DD12"/>
<dbReference type="RefSeq" id="WP_051907666.1">
    <property type="nucleotide sequence ID" value="NZ_JACTRV010000006.1"/>
</dbReference>
<proteinExistence type="predicted"/>
<sequence>MKYWVLPANSKFYRYLDAFEDLKVLDWNVSDKNGRMVGLEIGDIVFLYGSQEKRLTIKCEVIKIPVFGKDSIEDSMYGGFDKKDRIFARLKFIQNINDAGITMRDLSLMGISGNIQSARKLSNEIVDEIESRVNMTSNEKNRNEYLISATSLLDSKKQIILYGPAGTGKTYNTKNIIVNHAFDNVDSIDKKYKELRDQGRVQFVTFHQSFAYEDFIEGIKPETKDNSVTYNVQNGIFKEFCEKAASLDVLLSLKVGYKLSEKYIVEFASTDLICIKRKSDNSIIPLAKSIILDVWNSYKSGVISKDDIKNKSAGGKIASETYMVNGYNNIFLLIIEALEDYSQESENKNYYLIIDEINRGNISKIFGELITLLESSKRLGEDNELTTILPYSKEEFGIPPNLYIIGTMNTSDKSIAHLDIALRRRFGFVEMLPSYDEKIIKNEKCRILLKNLNDRIEILLDKDHLIGHSFFCGKSEADIPTIMQNEIVPLLEEYFYGDYEKIQLVLGSKNINKEVKKLGDYEKEIYKYWFDSESNLESFDIGLGDVKESITKDD</sequence>
<dbReference type="GO" id="GO:0016887">
    <property type="term" value="F:ATP hydrolysis activity"/>
    <property type="evidence" value="ECO:0007669"/>
    <property type="project" value="InterPro"/>
</dbReference>
<accession>A0AAW3DD12</accession>
<dbReference type="PANTHER" id="PTHR37291:SF1">
    <property type="entry name" value="TYPE IV METHYL-DIRECTED RESTRICTION ENZYME ECOKMCRB SUBUNIT"/>
    <property type="match status" value="1"/>
</dbReference>
<name>A0AAW3DD12_9GAMM</name>
<feature type="domain" description="ATPase dynein-related AAA" evidence="1">
    <location>
        <begin position="350"/>
        <end position="426"/>
    </location>
</feature>
<dbReference type="InterPro" id="IPR027417">
    <property type="entry name" value="P-loop_NTPase"/>
</dbReference>
<dbReference type="InterPro" id="IPR011704">
    <property type="entry name" value="ATPase_dyneun-rel_AAA"/>
</dbReference>
<evidence type="ECO:0000313" key="3">
    <source>
        <dbReference type="Proteomes" id="UP000029117"/>
    </source>
</evidence>
<comment type="caution">
    <text evidence="2">The sequence shown here is derived from an EMBL/GenBank/DDBJ whole genome shotgun (WGS) entry which is preliminary data.</text>
</comment>
<dbReference type="Gene3D" id="3.40.50.300">
    <property type="entry name" value="P-loop containing nucleotide triphosphate hydrolases"/>
    <property type="match status" value="2"/>
</dbReference>
<evidence type="ECO:0000313" key="2">
    <source>
        <dbReference type="EMBL" id="KFJ43439.1"/>
    </source>
</evidence>
<dbReference type="EMBL" id="JOUE01000003">
    <property type="protein sequence ID" value="KFJ43439.1"/>
    <property type="molecule type" value="Genomic_DNA"/>
</dbReference>
<evidence type="ECO:0000259" key="1">
    <source>
        <dbReference type="Pfam" id="PF07728"/>
    </source>
</evidence>
<dbReference type="Pfam" id="PF07728">
    <property type="entry name" value="AAA_5"/>
    <property type="match status" value="1"/>
</dbReference>
<protein>
    <submittedName>
        <fullName evidence="2">AAA domain family protein</fullName>
    </submittedName>
</protein>
<reference evidence="2 3" key="1">
    <citation type="submission" date="2014-04" db="EMBL/GenBank/DDBJ databases">
        <authorList>
            <person name="Bishop-Lilly K.A."/>
            <person name="Broomall S.M."/>
            <person name="Chain P.S."/>
            <person name="Chertkov O."/>
            <person name="Coyne S.R."/>
            <person name="Daligault H.E."/>
            <person name="Davenport K.W."/>
            <person name="Erkkila T."/>
            <person name="Frey K.G."/>
            <person name="Gibbons H.S."/>
            <person name="Gu W."/>
            <person name="Jaissle J."/>
            <person name="Johnson S.L."/>
            <person name="Koroleva G.I."/>
            <person name="Ladner J.T."/>
            <person name="Lo C.-C."/>
            <person name="Minogue T.D."/>
            <person name="Munk C."/>
            <person name="Palacios G.F."/>
            <person name="Redden C.L."/>
            <person name="Rosenzweig C.N."/>
            <person name="Scholz M.B."/>
            <person name="Teshima H."/>
            <person name="Xu Y."/>
        </authorList>
    </citation>
    <scope>NUCLEOTIDE SEQUENCE [LARGE SCALE GENOMIC DNA]</scope>
    <source>
        <strain evidence="2 3">FAJ</strain>
    </source>
</reference>
<organism evidence="2 3">
    <name type="scientific">Francisella philomiragia</name>
    <dbReference type="NCBI Taxonomy" id="28110"/>
    <lineage>
        <taxon>Bacteria</taxon>
        <taxon>Pseudomonadati</taxon>
        <taxon>Pseudomonadota</taxon>
        <taxon>Gammaproteobacteria</taxon>
        <taxon>Thiotrichales</taxon>
        <taxon>Francisellaceae</taxon>
        <taxon>Francisella</taxon>
    </lineage>
</organism>
<gene>
    <name evidence="2" type="ORF">DR78_1366</name>
</gene>
<dbReference type="REBASE" id="96770">
    <property type="entry name" value="FphFAJMcrBCP"/>
</dbReference>
<dbReference type="SUPFAM" id="SSF52540">
    <property type="entry name" value="P-loop containing nucleoside triphosphate hydrolases"/>
    <property type="match status" value="1"/>
</dbReference>